<evidence type="ECO:0000313" key="3">
    <source>
        <dbReference type="Proteomes" id="UP000054466"/>
    </source>
</evidence>
<gene>
    <name evidence="2" type="ORF">PV07_03518</name>
</gene>
<evidence type="ECO:0000256" key="1">
    <source>
        <dbReference type="SAM" id="MobiDB-lite"/>
    </source>
</evidence>
<dbReference type="HOGENOM" id="CLU_1384018_0_0_1"/>
<protein>
    <submittedName>
        <fullName evidence="2">Uncharacterized protein</fullName>
    </submittedName>
</protein>
<dbReference type="GeneID" id="27342712"/>
<reference evidence="2 3" key="1">
    <citation type="submission" date="2015-01" db="EMBL/GenBank/DDBJ databases">
        <title>The Genome Sequence of Cladophialophora immunda CBS83496.</title>
        <authorList>
            <consortium name="The Broad Institute Genomics Platform"/>
            <person name="Cuomo C."/>
            <person name="de Hoog S."/>
            <person name="Gorbushina A."/>
            <person name="Stielow B."/>
            <person name="Teixiera M."/>
            <person name="Abouelleil A."/>
            <person name="Chapman S.B."/>
            <person name="Priest M."/>
            <person name="Young S.K."/>
            <person name="Wortman J."/>
            <person name="Nusbaum C."/>
            <person name="Birren B."/>
        </authorList>
    </citation>
    <scope>NUCLEOTIDE SEQUENCE [LARGE SCALE GENOMIC DNA]</scope>
    <source>
        <strain evidence="2 3">CBS 83496</strain>
    </source>
</reference>
<evidence type="ECO:0000313" key="2">
    <source>
        <dbReference type="EMBL" id="KIW31932.1"/>
    </source>
</evidence>
<dbReference type="RefSeq" id="XP_016252148.1">
    <property type="nucleotide sequence ID" value="XM_016390246.1"/>
</dbReference>
<dbReference type="EMBL" id="KN847041">
    <property type="protein sequence ID" value="KIW31932.1"/>
    <property type="molecule type" value="Genomic_DNA"/>
</dbReference>
<dbReference type="AlphaFoldDB" id="A0A0D2B2P6"/>
<feature type="region of interest" description="Disordered" evidence="1">
    <location>
        <begin position="63"/>
        <end position="90"/>
    </location>
</feature>
<name>A0A0D2B2P6_9EURO</name>
<proteinExistence type="predicted"/>
<dbReference type="VEuPathDB" id="FungiDB:PV07_03518"/>
<accession>A0A0D2B2P6</accession>
<dbReference type="Proteomes" id="UP000054466">
    <property type="component" value="Unassembled WGS sequence"/>
</dbReference>
<keyword evidence="3" id="KW-1185">Reference proteome</keyword>
<sequence length="197" mass="21248">MVVSRHGVATGSDRGPSTPWKLKHCWNRAARAACAPPQEPKKAMAQALPPPIFRQIVAPLTDAPGSPIRLSPGAQNNHRQRPAASHAAGASASYNRCHYFGPETRAHALRSQHRNSNNVSGEPISAPGNVFLPSSFPSPALIRRHQLTQDHTPKLRSLSHSHTPRLETASLGGEGCMPHAFDQSVIEHKNLTSGWAV</sequence>
<organism evidence="2 3">
    <name type="scientific">Cladophialophora immunda</name>
    <dbReference type="NCBI Taxonomy" id="569365"/>
    <lineage>
        <taxon>Eukaryota</taxon>
        <taxon>Fungi</taxon>
        <taxon>Dikarya</taxon>
        <taxon>Ascomycota</taxon>
        <taxon>Pezizomycotina</taxon>
        <taxon>Eurotiomycetes</taxon>
        <taxon>Chaetothyriomycetidae</taxon>
        <taxon>Chaetothyriales</taxon>
        <taxon>Herpotrichiellaceae</taxon>
        <taxon>Cladophialophora</taxon>
    </lineage>
</organism>